<proteinExistence type="predicted"/>
<dbReference type="Proteomes" id="UP001372338">
    <property type="component" value="Unassembled WGS sequence"/>
</dbReference>
<reference evidence="1 2" key="1">
    <citation type="submission" date="2024-01" db="EMBL/GenBank/DDBJ databases">
        <title>The genomes of 5 underutilized Papilionoideae crops provide insights into root nodulation and disease resistanc.</title>
        <authorList>
            <person name="Yuan L."/>
        </authorList>
    </citation>
    <scope>NUCLEOTIDE SEQUENCE [LARGE SCALE GENOMIC DNA]</scope>
    <source>
        <strain evidence="1">ZHUSHIDOU_FW_LH</strain>
        <tissue evidence="1">Leaf</tissue>
    </source>
</reference>
<protein>
    <submittedName>
        <fullName evidence="1">Uncharacterized protein</fullName>
    </submittedName>
</protein>
<dbReference type="EMBL" id="JAYWIO010000002">
    <property type="protein sequence ID" value="KAK7281305.1"/>
    <property type="molecule type" value="Genomic_DNA"/>
</dbReference>
<gene>
    <name evidence="1" type="ORF">RIF29_09156</name>
</gene>
<comment type="caution">
    <text evidence="1">The sequence shown here is derived from an EMBL/GenBank/DDBJ whole genome shotgun (WGS) entry which is preliminary data.</text>
</comment>
<evidence type="ECO:0000313" key="2">
    <source>
        <dbReference type="Proteomes" id="UP001372338"/>
    </source>
</evidence>
<accession>A0AAN9IKI2</accession>
<sequence>MLACADPVVHLLYLMRVSKKAFQRIIALTLARLCSANDQNKIFINNYVDDTSEGAVVQRKGRFKVTSADPMGPSNCTFGPVVGVPSSPLKQNFIGASILPSLQCILQ</sequence>
<dbReference type="AlphaFoldDB" id="A0AAN9IKI2"/>
<evidence type="ECO:0000313" key="1">
    <source>
        <dbReference type="EMBL" id="KAK7281305.1"/>
    </source>
</evidence>
<organism evidence="1 2">
    <name type="scientific">Crotalaria pallida</name>
    <name type="common">Smooth rattlebox</name>
    <name type="synonym">Crotalaria striata</name>
    <dbReference type="NCBI Taxonomy" id="3830"/>
    <lineage>
        <taxon>Eukaryota</taxon>
        <taxon>Viridiplantae</taxon>
        <taxon>Streptophyta</taxon>
        <taxon>Embryophyta</taxon>
        <taxon>Tracheophyta</taxon>
        <taxon>Spermatophyta</taxon>
        <taxon>Magnoliopsida</taxon>
        <taxon>eudicotyledons</taxon>
        <taxon>Gunneridae</taxon>
        <taxon>Pentapetalae</taxon>
        <taxon>rosids</taxon>
        <taxon>fabids</taxon>
        <taxon>Fabales</taxon>
        <taxon>Fabaceae</taxon>
        <taxon>Papilionoideae</taxon>
        <taxon>50 kb inversion clade</taxon>
        <taxon>genistoids sensu lato</taxon>
        <taxon>core genistoids</taxon>
        <taxon>Crotalarieae</taxon>
        <taxon>Crotalaria</taxon>
    </lineage>
</organism>
<keyword evidence="2" id="KW-1185">Reference proteome</keyword>
<name>A0AAN9IKI2_CROPI</name>